<keyword evidence="5" id="KW-0539">Nucleus</keyword>
<protein>
    <submittedName>
        <fullName evidence="10">Transcription initiation factor TFIID subunit 7-like isoform X1</fullName>
    </submittedName>
</protein>
<name>A0ABM5CU29_VICPA</name>
<organism evidence="9 10">
    <name type="scientific">Vicugna pacos</name>
    <name type="common">Alpaca</name>
    <name type="synonym">Lama pacos</name>
    <dbReference type="NCBI Taxonomy" id="30538"/>
    <lineage>
        <taxon>Eukaryota</taxon>
        <taxon>Metazoa</taxon>
        <taxon>Chordata</taxon>
        <taxon>Craniata</taxon>
        <taxon>Vertebrata</taxon>
        <taxon>Euteleostomi</taxon>
        <taxon>Mammalia</taxon>
        <taxon>Eutheria</taxon>
        <taxon>Laurasiatheria</taxon>
        <taxon>Artiodactyla</taxon>
        <taxon>Tylopoda</taxon>
        <taxon>Camelidae</taxon>
        <taxon>Vicugna</taxon>
    </lineage>
</organism>
<feature type="region of interest" description="Disordered" evidence="7">
    <location>
        <begin position="216"/>
        <end position="239"/>
    </location>
</feature>
<comment type="similarity">
    <text evidence="2">Belongs to the TAF7 family.</text>
</comment>
<dbReference type="SMART" id="SM01370">
    <property type="entry name" value="TAFII55_N"/>
    <property type="match status" value="1"/>
</dbReference>
<keyword evidence="4" id="KW-0804">Transcription</keyword>
<keyword evidence="9" id="KW-1185">Reference proteome</keyword>
<accession>A0ABM5CU29</accession>
<feature type="region of interest" description="Disordered" evidence="7">
    <location>
        <begin position="1"/>
        <end position="64"/>
    </location>
</feature>
<evidence type="ECO:0000256" key="2">
    <source>
        <dbReference type="ARBA" id="ARBA00009368"/>
    </source>
</evidence>
<evidence type="ECO:0000259" key="8">
    <source>
        <dbReference type="SMART" id="SM01370"/>
    </source>
</evidence>
<evidence type="ECO:0000256" key="6">
    <source>
        <dbReference type="SAM" id="Coils"/>
    </source>
</evidence>
<dbReference type="InterPro" id="IPR037817">
    <property type="entry name" value="TAF7"/>
</dbReference>
<gene>
    <name evidence="10" type="primary">TAF7L</name>
</gene>
<feature type="domain" description="TAFII55 protein conserved region" evidence="8">
    <location>
        <begin position="123"/>
        <end position="326"/>
    </location>
</feature>
<feature type="compositionally biased region" description="Low complexity" evidence="7">
    <location>
        <begin position="10"/>
        <end position="23"/>
    </location>
</feature>
<keyword evidence="3" id="KW-0805">Transcription regulation</keyword>
<evidence type="ECO:0000256" key="7">
    <source>
        <dbReference type="SAM" id="MobiDB-lite"/>
    </source>
</evidence>
<evidence type="ECO:0000313" key="9">
    <source>
        <dbReference type="Proteomes" id="UP001652581"/>
    </source>
</evidence>
<reference evidence="10" key="1">
    <citation type="submission" date="2025-08" db="UniProtKB">
        <authorList>
            <consortium name="RefSeq"/>
        </authorList>
    </citation>
    <scope>IDENTIFICATION</scope>
</reference>
<evidence type="ECO:0000256" key="5">
    <source>
        <dbReference type="ARBA" id="ARBA00023242"/>
    </source>
</evidence>
<dbReference type="RefSeq" id="XP_072812162.1">
    <property type="nucleotide sequence ID" value="XM_072956061.1"/>
</dbReference>
<dbReference type="CDD" id="cd08047">
    <property type="entry name" value="TAF7"/>
    <property type="match status" value="1"/>
</dbReference>
<feature type="compositionally biased region" description="Acidic residues" evidence="7">
    <location>
        <begin position="381"/>
        <end position="407"/>
    </location>
</feature>
<comment type="subcellular location">
    <subcellularLocation>
        <location evidence="1">Nucleus</location>
    </subcellularLocation>
</comment>
<dbReference type="Proteomes" id="UP001652581">
    <property type="component" value="Chromosome X"/>
</dbReference>
<proteinExistence type="inferred from homology"/>
<feature type="region of interest" description="Disordered" evidence="7">
    <location>
        <begin position="369"/>
        <end position="407"/>
    </location>
</feature>
<sequence length="508" mass="56528">MERPKKRRPSSSGNNLTLTTSTSQVTRLRESQTPVGHGDETAGDLSAQTTRNQGTQTPDDNGAQAAADICTQAAADIGTQTAADIGTQAAADIGTQAAAKTPLENLLEGKEMSKSQDEPPHELENQFILRLPPEQASTVRKIIHSQSATMKDKLKIDLSSDGRHAVVEVDNVSLAAKLVDLPCVIGSLKTVDKKTFYKTADISQMLVCTAAGGVRSSEEPVTSTGRKAVKKTEKEKPKKYAWKHGITPPLKNVKKKRFRKTTKKVVDVKQTKEVSVSKEKGIPAKHRVLNDVPGVPSPPTLVQYAESPEVEKEVKRLLSSDAEAICARWEVIAEGETQEIECQGSIPGFEIAPGISGCKQGHISPECDVFPKTFSNSSSNSDDEDEDDDEKKDDYDDEDEDDKEEEYYYEEDLERELQAKFIESGQYEAKEGASSMIMEIHKQTYYMEKKLHEIRCRAQRQKELIMKLENLTLKNHLQSVLEQLKLQEKQKTEQLISLREQLNNFLKK</sequence>
<dbReference type="InterPro" id="IPR006751">
    <property type="entry name" value="TAFII55_prot_cons_reg"/>
</dbReference>
<evidence type="ECO:0000256" key="3">
    <source>
        <dbReference type="ARBA" id="ARBA00023015"/>
    </source>
</evidence>
<evidence type="ECO:0000256" key="4">
    <source>
        <dbReference type="ARBA" id="ARBA00023163"/>
    </source>
</evidence>
<dbReference type="Pfam" id="PF04658">
    <property type="entry name" value="TAFII55_N"/>
    <property type="match status" value="1"/>
</dbReference>
<dbReference type="PANTHER" id="PTHR12228:SF8">
    <property type="entry name" value="TRANSCRIPTION INITIATION FACTOR TFIID SUBUNIT 7-LIKE"/>
    <property type="match status" value="1"/>
</dbReference>
<feature type="compositionally biased region" description="Polar residues" evidence="7">
    <location>
        <begin position="46"/>
        <end position="59"/>
    </location>
</feature>
<dbReference type="GeneID" id="102538770"/>
<keyword evidence="6" id="KW-0175">Coiled coil</keyword>
<dbReference type="PANTHER" id="PTHR12228">
    <property type="entry name" value="TRANSCRIPTION INITIATION FACTOR TFIID 55 KD SUBUNIT-RELATED"/>
    <property type="match status" value="1"/>
</dbReference>
<evidence type="ECO:0000256" key="1">
    <source>
        <dbReference type="ARBA" id="ARBA00004123"/>
    </source>
</evidence>
<feature type="coiled-coil region" evidence="6">
    <location>
        <begin position="451"/>
        <end position="501"/>
    </location>
</feature>
<evidence type="ECO:0000313" key="10">
    <source>
        <dbReference type="RefSeq" id="XP_072812162.1"/>
    </source>
</evidence>